<organism evidence="3 4">
    <name type="scientific">Actinophytocola xinjiangensis</name>
    <dbReference type="NCBI Taxonomy" id="485602"/>
    <lineage>
        <taxon>Bacteria</taxon>
        <taxon>Bacillati</taxon>
        <taxon>Actinomycetota</taxon>
        <taxon>Actinomycetes</taxon>
        <taxon>Pseudonocardiales</taxon>
        <taxon>Pseudonocardiaceae</taxon>
    </lineage>
</organism>
<dbReference type="InterPro" id="IPR036691">
    <property type="entry name" value="Endo/exonu/phosph_ase_sf"/>
</dbReference>
<keyword evidence="4" id="KW-1185">Reference proteome</keyword>
<evidence type="ECO:0000313" key="4">
    <source>
        <dbReference type="Proteomes" id="UP000185696"/>
    </source>
</evidence>
<accession>A0A7Z0WCN1</accession>
<evidence type="ECO:0000259" key="2">
    <source>
        <dbReference type="Pfam" id="PF03372"/>
    </source>
</evidence>
<dbReference type="Gene3D" id="3.60.10.10">
    <property type="entry name" value="Endonuclease/exonuclease/phosphatase"/>
    <property type="match status" value="1"/>
</dbReference>
<name>A0A7Z0WCN1_9PSEU</name>
<dbReference type="InterPro" id="IPR051916">
    <property type="entry name" value="GPI-anchor_lipid_remodeler"/>
</dbReference>
<feature type="chain" id="PRO_5031199186" description="Endonuclease/exonuclease/phosphatase domain-containing protein" evidence="1">
    <location>
        <begin position="20"/>
        <end position="272"/>
    </location>
</feature>
<dbReference type="PANTHER" id="PTHR14859">
    <property type="entry name" value="CALCOFLUOR WHITE HYPERSENSITIVE PROTEIN PRECURSOR"/>
    <property type="match status" value="1"/>
</dbReference>
<dbReference type="PANTHER" id="PTHR14859:SF1">
    <property type="entry name" value="PGAP2-INTERACTING PROTEIN"/>
    <property type="match status" value="1"/>
</dbReference>
<dbReference type="GO" id="GO:0016020">
    <property type="term" value="C:membrane"/>
    <property type="evidence" value="ECO:0007669"/>
    <property type="project" value="GOC"/>
</dbReference>
<protein>
    <recommendedName>
        <fullName evidence="2">Endonuclease/exonuclease/phosphatase domain-containing protein</fullName>
    </recommendedName>
</protein>
<keyword evidence="1" id="KW-0732">Signal</keyword>
<dbReference type="Pfam" id="PF03372">
    <property type="entry name" value="Exo_endo_phos"/>
    <property type="match status" value="1"/>
</dbReference>
<dbReference type="GO" id="GO:0006506">
    <property type="term" value="P:GPI anchor biosynthetic process"/>
    <property type="evidence" value="ECO:0007669"/>
    <property type="project" value="TreeGrafter"/>
</dbReference>
<sequence>MSIVSAAVTTAVVTSPASASGVEAAATSVRVMTWNIHGSTANIPKLAAFIKRYDPDVLLVQEIQVTSQRNQVRGLAAELGWDTAAERADHVYFGRADHPGAPCGSGDDWVGNAIFTKFPIDKRVRFTLPRHSSCPGAGSVHRSLAGASVILPGSTKIAVWNTHLTVGAGAGRVQREAQARWIENYLDHTVPLVLAGDFNDVQGSTTYTIYPRAGWTDAGKNAGPTLNGKRIDYVWSKKATPTKAVSPALPQPAPGEPKLSDHRPVIVDLTIG</sequence>
<feature type="domain" description="Endonuclease/exonuclease/phosphatase" evidence="2">
    <location>
        <begin position="32"/>
        <end position="262"/>
    </location>
</feature>
<evidence type="ECO:0000256" key="1">
    <source>
        <dbReference type="SAM" id="SignalP"/>
    </source>
</evidence>
<dbReference type="EMBL" id="MSIF01000047">
    <property type="protein sequence ID" value="OLF04358.1"/>
    <property type="molecule type" value="Genomic_DNA"/>
</dbReference>
<evidence type="ECO:0000313" key="3">
    <source>
        <dbReference type="EMBL" id="OLF04358.1"/>
    </source>
</evidence>
<dbReference type="AlphaFoldDB" id="A0A7Z0WCN1"/>
<feature type="signal peptide" evidence="1">
    <location>
        <begin position="1"/>
        <end position="19"/>
    </location>
</feature>
<dbReference type="SUPFAM" id="SSF56219">
    <property type="entry name" value="DNase I-like"/>
    <property type="match status" value="1"/>
</dbReference>
<dbReference type="InterPro" id="IPR005135">
    <property type="entry name" value="Endo/exonuclease/phosphatase"/>
</dbReference>
<dbReference type="GO" id="GO:0003824">
    <property type="term" value="F:catalytic activity"/>
    <property type="evidence" value="ECO:0007669"/>
    <property type="project" value="InterPro"/>
</dbReference>
<gene>
    <name evidence="3" type="ORF">BLA60_41270</name>
</gene>
<proteinExistence type="predicted"/>
<comment type="caution">
    <text evidence="3">The sequence shown here is derived from an EMBL/GenBank/DDBJ whole genome shotgun (WGS) entry which is preliminary data.</text>
</comment>
<dbReference type="Proteomes" id="UP000185696">
    <property type="component" value="Unassembled WGS sequence"/>
</dbReference>
<reference evidence="3 4" key="1">
    <citation type="submission" date="2016-12" db="EMBL/GenBank/DDBJ databases">
        <title>The draft genome sequence of Actinophytocola xinjiangensis.</title>
        <authorList>
            <person name="Wang W."/>
            <person name="Yuan L."/>
        </authorList>
    </citation>
    <scope>NUCLEOTIDE SEQUENCE [LARGE SCALE GENOMIC DNA]</scope>
    <source>
        <strain evidence="3 4">CGMCC 4.4663</strain>
    </source>
</reference>